<feature type="transmembrane region" description="Helical" evidence="1">
    <location>
        <begin position="201"/>
        <end position="222"/>
    </location>
</feature>
<keyword evidence="3" id="KW-1185">Reference proteome</keyword>
<keyword evidence="1" id="KW-1133">Transmembrane helix</keyword>
<evidence type="ECO:0000313" key="3">
    <source>
        <dbReference type="Proteomes" id="UP000632377"/>
    </source>
</evidence>
<dbReference type="RefSeq" id="WP_202749264.1">
    <property type="nucleotide sequence ID" value="NZ_JAESWC010000007.1"/>
</dbReference>
<dbReference type="InterPro" id="IPR008316">
    <property type="entry name" value="UCP029876"/>
</dbReference>
<feature type="transmembrane region" description="Helical" evidence="1">
    <location>
        <begin position="175"/>
        <end position="195"/>
    </location>
</feature>
<dbReference type="Gene3D" id="1.10.1900.10">
    <property type="entry name" value="c-terminal domain of poly(a) binding protein"/>
    <property type="match status" value="1"/>
</dbReference>
<evidence type="ECO:0000313" key="2">
    <source>
        <dbReference type="EMBL" id="MBL4936503.1"/>
    </source>
</evidence>
<dbReference type="Proteomes" id="UP000632377">
    <property type="component" value="Unassembled WGS sequence"/>
</dbReference>
<comment type="caution">
    <text evidence="2">The sequence shown here is derived from an EMBL/GenBank/DDBJ whole genome shotgun (WGS) entry which is preliminary data.</text>
</comment>
<protein>
    <submittedName>
        <fullName evidence="2">DUF1048 domain-containing protein</fullName>
    </submittedName>
</protein>
<sequence length="227" mass="26361">MSKVKEVIKKNYELSKKLKEEYQDLYTDIVCYIRTAPLTERQIEEAVNDILDIMLGAQEREEDIFKVIGEDYKKFCDDVIESHKEKNQGIKNLIETIPLFIGNIAFLIGLDFVSEKIIQLKKQRSLDIVYKFHLTPIILGVIFVFIAVYIVKWIGRTENEKLKGMNKKEKLKFNFLFGISYAFIIIASVIAGHFIDEVIQINVAFYILIIPLLILFLLSKVLSNKYA</sequence>
<dbReference type="Pfam" id="PF06304">
    <property type="entry name" value="DUF1048"/>
    <property type="match status" value="1"/>
</dbReference>
<accession>A0ABS1TEW1</accession>
<keyword evidence="1" id="KW-0472">Membrane</keyword>
<dbReference type="EMBL" id="JAESWC010000007">
    <property type="protein sequence ID" value="MBL4936503.1"/>
    <property type="molecule type" value="Genomic_DNA"/>
</dbReference>
<gene>
    <name evidence="2" type="ORF">JK636_12120</name>
</gene>
<reference evidence="2 3" key="1">
    <citation type="submission" date="2021-01" db="EMBL/GenBank/DDBJ databases">
        <title>Genome public.</title>
        <authorList>
            <person name="Liu C."/>
            <person name="Sun Q."/>
        </authorList>
    </citation>
    <scope>NUCLEOTIDE SEQUENCE [LARGE SCALE GENOMIC DNA]</scope>
    <source>
        <strain evidence="2 3">YIM B02515</strain>
    </source>
</reference>
<name>A0ABS1TEW1_9CLOT</name>
<dbReference type="SUPFAM" id="SSF158560">
    <property type="entry name" value="BH3980-like"/>
    <property type="match status" value="1"/>
</dbReference>
<feature type="transmembrane region" description="Helical" evidence="1">
    <location>
        <begin position="133"/>
        <end position="154"/>
    </location>
</feature>
<feature type="transmembrane region" description="Helical" evidence="1">
    <location>
        <begin position="93"/>
        <end position="113"/>
    </location>
</feature>
<proteinExistence type="predicted"/>
<evidence type="ECO:0000256" key="1">
    <source>
        <dbReference type="SAM" id="Phobius"/>
    </source>
</evidence>
<organism evidence="2 3">
    <name type="scientific">Clostridium rhizosphaerae</name>
    <dbReference type="NCBI Taxonomy" id="2803861"/>
    <lineage>
        <taxon>Bacteria</taxon>
        <taxon>Bacillati</taxon>
        <taxon>Bacillota</taxon>
        <taxon>Clostridia</taxon>
        <taxon>Eubacteriales</taxon>
        <taxon>Clostridiaceae</taxon>
        <taxon>Clostridium</taxon>
    </lineage>
</organism>
<keyword evidence="1" id="KW-0812">Transmembrane</keyword>